<evidence type="ECO:0000313" key="2">
    <source>
        <dbReference type="Proteomes" id="UP000807769"/>
    </source>
</evidence>
<protein>
    <submittedName>
        <fullName evidence="1">Uncharacterized protein</fullName>
    </submittedName>
</protein>
<organism evidence="1 2">
    <name type="scientific">Suillus subaureus</name>
    <dbReference type="NCBI Taxonomy" id="48587"/>
    <lineage>
        <taxon>Eukaryota</taxon>
        <taxon>Fungi</taxon>
        <taxon>Dikarya</taxon>
        <taxon>Basidiomycota</taxon>
        <taxon>Agaricomycotina</taxon>
        <taxon>Agaricomycetes</taxon>
        <taxon>Agaricomycetidae</taxon>
        <taxon>Boletales</taxon>
        <taxon>Suillineae</taxon>
        <taxon>Suillaceae</taxon>
        <taxon>Suillus</taxon>
    </lineage>
</organism>
<accession>A0A9P7JBA6</accession>
<dbReference type="RefSeq" id="XP_041190643.1">
    <property type="nucleotide sequence ID" value="XM_041343241.1"/>
</dbReference>
<dbReference type="Proteomes" id="UP000807769">
    <property type="component" value="Unassembled WGS sequence"/>
</dbReference>
<dbReference type="AlphaFoldDB" id="A0A9P7JBA6"/>
<keyword evidence="2" id="KW-1185">Reference proteome</keyword>
<name>A0A9P7JBA6_9AGAM</name>
<gene>
    <name evidence="1" type="ORF">BJ212DRAFT_453217</name>
</gene>
<proteinExistence type="predicted"/>
<sequence length="103" mass="11798">MIINVTRILSADPRHTPTRDQNSFLLLSYSLRLHIYLCRIDTPLPRAPHASPQPQNPTRSPLQALNHTHNFRIESYELTTKELSITIPTQPTTTLVMTTTMIH</sequence>
<comment type="caution">
    <text evidence="1">The sequence shown here is derived from an EMBL/GenBank/DDBJ whole genome shotgun (WGS) entry which is preliminary data.</text>
</comment>
<dbReference type="GeneID" id="64637257"/>
<evidence type="ECO:0000313" key="1">
    <source>
        <dbReference type="EMBL" id="KAG1812498.1"/>
    </source>
</evidence>
<dbReference type="EMBL" id="JABBWG010000026">
    <property type="protein sequence ID" value="KAG1812498.1"/>
    <property type="molecule type" value="Genomic_DNA"/>
</dbReference>
<reference evidence="1" key="1">
    <citation type="journal article" date="2020" name="New Phytol.">
        <title>Comparative genomics reveals dynamic genome evolution in host specialist ectomycorrhizal fungi.</title>
        <authorList>
            <person name="Lofgren L.A."/>
            <person name="Nguyen N.H."/>
            <person name="Vilgalys R."/>
            <person name="Ruytinx J."/>
            <person name="Liao H.L."/>
            <person name="Branco S."/>
            <person name="Kuo A."/>
            <person name="LaButti K."/>
            <person name="Lipzen A."/>
            <person name="Andreopoulos W."/>
            <person name="Pangilinan J."/>
            <person name="Riley R."/>
            <person name="Hundley H."/>
            <person name="Na H."/>
            <person name="Barry K."/>
            <person name="Grigoriev I.V."/>
            <person name="Stajich J.E."/>
            <person name="Kennedy P.G."/>
        </authorList>
    </citation>
    <scope>NUCLEOTIDE SEQUENCE</scope>
    <source>
        <strain evidence="1">MN1</strain>
    </source>
</reference>